<dbReference type="Gene3D" id="3.40.30.10">
    <property type="entry name" value="Glutaredoxin"/>
    <property type="match status" value="1"/>
</dbReference>
<evidence type="ECO:0000313" key="11">
    <source>
        <dbReference type="EMBL" id="AGA33614.1"/>
    </source>
</evidence>
<accession>L0DVI5</accession>
<dbReference type="InterPro" id="IPR002023">
    <property type="entry name" value="NuoE-like"/>
</dbReference>
<dbReference type="Proteomes" id="UP000010809">
    <property type="component" value="Chromosome"/>
</dbReference>
<dbReference type="GO" id="GO:0046872">
    <property type="term" value="F:metal ion binding"/>
    <property type="evidence" value="ECO:0007669"/>
    <property type="project" value="UniProtKB-KW"/>
</dbReference>
<dbReference type="PROSITE" id="PS01099">
    <property type="entry name" value="COMPLEX1_24K"/>
    <property type="match status" value="1"/>
</dbReference>
<keyword evidence="3 10" id="KW-0001">2Fe-2S</keyword>
<evidence type="ECO:0000256" key="3">
    <source>
        <dbReference type="ARBA" id="ARBA00022714"/>
    </source>
</evidence>
<evidence type="ECO:0000256" key="4">
    <source>
        <dbReference type="ARBA" id="ARBA00022723"/>
    </source>
</evidence>
<dbReference type="InterPro" id="IPR036249">
    <property type="entry name" value="Thioredoxin-like_sf"/>
</dbReference>
<dbReference type="InterPro" id="IPR042128">
    <property type="entry name" value="NuoE_dom"/>
</dbReference>
<evidence type="ECO:0000256" key="9">
    <source>
        <dbReference type="ARBA" id="ARBA00034078"/>
    </source>
</evidence>
<evidence type="ECO:0000256" key="2">
    <source>
        <dbReference type="ARBA" id="ARBA00019898"/>
    </source>
</evidence>
<comment type="similarity">
    <text evidence="1">Belongs to the complex I 24 kDa subunit family.</text>
</comment>
<evidence type="ECO:0000256" key="5">
    <source>
        <dbReference type="ARBA" id="ARBA00023004"/>
    </source>
</evidence>
<dbReference type="PATRIC" id="fig|1255043.3.peg.1976"/>
<dbReference type="HOGENOM" id="CLU_054362_2_0_6"/>
<feature type="binding site" evidence="10">
    <location>
        <position position="83"/>
    </location>
    <ligand>
        <name>[2Fe-2S] cluster</name>
        <dbReference type="ChEBI" id="CHEBI:190135"/>
    </ligand>
</feature>
<dbReference type="PANTHER" id="PTHR10371">
    <property type="entry name" value="NADH DEHYDROGENASE UBIQUINONE FLAVOPROTEIN 2, MITOCHONDRIAL"/>
    <property type="match status" value="1"/>
</dbReference>
<keyword evidence="12" id="KW-1185">Reference proteome</keyword>
<dbReference type="AlphaFoldDB" id="L0DVI5"/>
<dbReference type="RefSeq" id="WP_015258741.1">
    <property type="nucleotide sequence ID" value="NC_019902.2"/>
</dbReference>
<dbReference type="PANTHER" id="PTHR10371:SF3">
    <property type="entry name" value="NADH DEHYDROGENASE [UBIQUINONE] FLAVOPROTEIN 2, MITOCHONDRIAL"/>
    <property type="match status" value="1"/>
</dbReference>
<sequence length="157" mass="17708">MRPVKHLIPEFERLKTRLPPGHDATLLLPCLRRIQEDRGYIDNSDIDGLAEYLGVPRIQIEEVLSFYSMLRRRPIGRWHLQVCRNVSCSMRGAEWLLEHLSERLGIGPGETTADGRFTLSTVECLGACGTAPVLMVNEVYHENLGTADLDALIARLD</sequence>
<reference evidence="11" key="1">
    <citation type="submission" date="2015-12" db="EMBL/GenBank/DDBJ databases">
        <authorList>
            <person name="Tikhonova T.V."/>
            <person name="Pavlov A.R."/>
            <person name="Beletsky A.V."/>
            <person name="Mardanov A.V."/>
            <person name="Sorokin D.Y."/>
            <person name="Ravin N.V."/>
            <person name="Popov V.O."/>
        </authorList>
    </citation>
    <scope>NUCLEOTIDE SEQUENCE</scope>
    <source>
        <strain evidence="11">DSM 14787</strain>
    </source>
</reference>
<keyword evidence="4 10" id="KW-0479">Metal-binding</keyword>
<dbReference type="EMBL" id="CP003989">
    <property type="protein sequence ID" value="AGA33614.1"/>
    <property type="molecule type" value="Genomic_DNA"/>
</dbReference>
<dbReference type="SUPFAM" id="SSF52833">
    <property type="entry name" value="Thioredoxin-like"/>
    <property type="match status" value="1"/>
</dbReference>
<dbReference type="InterPro" id="IPR041921">
    <property type="entry name" value="NuoE_N"/>
</dbReference>
<gene>
    <name evidence="11" type="ordered locus">TVNIR_1953</name>
</gene>
<dbReference type="KEGG" id="tni:TVNIR_1953"/>
<protein>
    <recommendedName>
        <fullName evidence="2">NADH-quinone oxidoreductase subunit E</fullName>
    </recommendedName>
    <alternativeName>
        <fullName evidence="7">NADH dehydrogenase I subunit E</fullName>
    </alternativeName>
    <alternativeName>
        <fullName evidence="8">NDH-1 subunit E</fullName>
    </alternativeName>
</protein>
<feature type="binding site" evidence="10">
    <location>
        <position position="88"/>
    </location>
    <ligand>
        <name>[2Fe-2S] cluster</name>
        <dbReference type="ChEBI" id="CHEBI:190135"/>
    </ligand>
</feature>
<dbReference type="Pfam" id="PF01257">
    <property type="entry name" value="2Fe-2S_thioredx"/>
    <property type="match status" value="1"/>
</dbReference>
<dbReference type="CDD" id="cd03064">
    <property type="entry name" value="TRX_Fd_NuoE"/>
    <property type="match status" value="1"/>
</dbReference>
<feature type="binding site" evidence="10">
    <location>
        <position position="128"/>
    </location>
    <ligand>
        <name>[2Fe-2S] cluster</name>
        <dbReference type="ChEBI" id="CHEBI:190135"/>
    </ligand>
</feature>
<dbReference type="PIRSF" id="PIRSF000216">
    <property type="entry name" value="NADH_DH_24kDa"/>
    <property type="match status" value="1"/>
</dbReference>
<dbReference type="GO" id="GO:0051537">
    <property type="term" value="F:2 iron, 2 sulfur cluster binding"/>
    <property type="evidence" value="ECO:0007669"/>
    <property type="project" value="UniProtKB-KW"/>
</dbReference>
<evidence type="ECO:0000256" key="1">
    <source>
        <dbReference type="ARBA" id="ARBA00010643"/>
    </source>
</evidence>
<evidence type="ECO:0000256" key="7">
    <source>
        <dbReference type="ARBA" id="ARBA00031580"/>
    </source>
</evidence>
<comment type="cofactor">
    <cofactor evidence="10">
        <name>[2Fe-2S] cluster</name>
        <dbReference type="ChEBI" id="CHEBI:190135"/>
    </cofactor>
    <text evidence="10">Binds 1 [2Fe-2S] cluster.</text>
</comment>
<dbReference type="eggNOG" id="COG1905">
    <property type="taxonomic scope" value="Bacteria"/>
</dbReference>
<feature type="binding site" evidence="10">
    <location>
        <position position="124"/>
    </location>
    <ligand>
        <name>[2Fe-2S] cluster</name>
        <dbReference type="ChEBI" id="CHEBI:190135"/>
    </ligand>
</feature>
<dbReference type="Gene3D" id="1.10.10.1590">
    <property type="entry name" value="NADH-quinone oxidoreductase subunit E"/>
    <property type="match status" value="1"/>
</dbReference>
<comment type="cofactor">
    <cofactor evidence="9">
        <name>[2Fe-2S] cluster</name>
        <dbReference type="ChEBI" id="CHEBI:190135"/>
    </cofactor>
</comment>
<organism evidence="11 12">
    <name type="scientific">Thioalkalivibrio nitratireducens (strain DSM 14787 / UNIQEM 213 / ALEN2)</name>
    <dbReference type="NCBI Taxonomy" id="1255043"/>
    <lineage>
        <taxon>Bacteria</taxon>
        <taxon>Pseudomonadati</taxon>
        <taxon>Pseudomonadota</taxon>
        <taxon>Gammaproteobacteria</taxon>
        <taxon>Chromatiales</taxon>
        <taxon>Ectothiorhodospiraceae</taxon>
        <taxon>Thioalkalivibrio</taxon>
    </lineage>
</organism>
<keyword evidence="11" id="KW-0560">Oxidoreductase</keyword>
<keyword evidence="5 10" id="KW-0408">Iron</keyword>
<dbReference type="NCBIfam" id="TIGR01958">
    <property type="entry name" value="nuoE_fam"/>
    <property type="match status" value="1"/>
</dbReference>
<name>L0DVI5_THIND</name>
<proteinExistence type="inferred from homology"/>
<evidence type="ECO:0000256" key="10">
    <source>
        <dbReference type="PIRSR" id="PIRSR000216-1"/>
    </source>
</evidence>
<evidence type="ECO:0000256" key="6">
    <source>
        <dbReference type="ARBA" id="ARBA00023014"/>
    </source>
</evidence>
<dbReference type="STRING" id="1255043.TVNIR_1953"/>
<evidence type="ECO:0000256" key="8">
    <source>
        <dbReference type="ARBA" id="ARBA00032788"/>
    </source>
</evidence>
<keyword evidence="6 10" id="KW-0411">Iron-sulfur</keyword>
<dbReference type="GO" id="GO:0003954">
    <property type="term" value="F:NADH dehydrogenase activity"/>
    <property type="evidence" value="ECO:0007669"/>
    <property type="project" value="TreeGrafter"/>
</dbReference>
<evidence type="ECO:0000313" key="12">
    <source>
        <dbReference type="Proteomes" id="UP000010809"/>
    </source>
</evidence>